<protein>
    <recommendedName>
        <fullName evidence="3">LysR substrate-binding domain-containing protein</fullName>
    </recommendedName>
</protein>
<dbReference type="PANTHER" id="PTHR30537:SF81">
    <property type="entry name" value="TRANSCRIPTIONAL REGULATOR-RELATED"/>
    <property type="match status" value="1"/>
</dbReference>
<organism evidence="4">
    <name type="scientific">Cupriavidus necator</name>
    <name type="common">Alcaligenes eutrophus</name>
    <name type="synonym">Ralstonia eutropha</name>
    <dbReference type="NCBI Taxonomy" id="106590"/>
    <lineage>
        <taxon>Bacteria</taxon>
        <taxon>Pseudomonadati</taxon>
        <taxon>Pseudomonadota</taxon>
        <taxon>Betaproteobacteria</taxon>
        <taxon>Burkholderiales</taxon>
        <taxon>Burkholderiaceae</taxon>
        <taxon>Cupriavidus</taxon>
    </lineage>
</organism>
<dbReference type="SUPFAM" id="SSF53850">
    <property type="entry name" value="Periplasmic binding protein-like II"/>
    <property type="match status" value="1"/>
</dbReference>
<evidence type="ECO:0000256" key="1">
    <source>
        <dbReference type="ARBA" id="ARBA00009437"/>
    </source>
</evidence>
<comment type="similarity">
    <text evidence="1">Belongs to the LysR transcriptional regulatory family.</text>
</comment>
<dbReference type="EMBL" id="FMSH01000364">
    <property type="protein sequence ID" value="SCU83781.1"/>
    <property type="molecule type" value="Genomic_DNA"/>
</dbReference>
<gene>
    <name evidence="4" type="ORF">CNECB9_4260006</name>
</gene>
<dbReference type="InterPro" id="IPR058163">
    <property type="entry name" value="LysR-type_TF_proteobact-type"/>
</dbReference>
<proteinExistence type="inferred from homology"/>
<feature type="region of interest" description="Disordered" evidence="2">
    <location>
        <begin position="181"/>
        <end position="209"/>
    </location>
</feature>
<dbReference type="Gene3D" id="3.40.190.10">
    <property type="entry name" value="Periplasmic binding protein-like II"/>
    <property type="match status" value="2"/>
</dbReference>
<dbReference type="PANTHER" id="PTHR30537">
    <property type="entry name" value="HTH-TYPE TRANSCRIPTIONAL REGULATOR"/>
    <property type="match status" value="1"/>
</dbReference>
<evidence type="ECO:0000259" key="3">
    <source>
        <dbReference type="Pfam" id="PF03466"/>
    </source>
</evidence>
<dbReference type="GO" id="GO:0043565">
    <property type="term" value="F:sequence-specific DNA binding"/>
    <property type="evidence" value="ECO:0007669"/>
    <property type="project" value="TreeGrafter"/>
</dbReference>
<dbReference type="GO" id="GO:0003700">
    <property type="term" value="F:DNA-binding transcription factor activity"/>
    <property type="evidence" value="ECO:0007669"/>
    <property type="project" value="TreeGrafter"/>
</dbReference>
<dbReference type="GO" id="GO:0006351">
    <property type="term" value="P:DNA-templated transcription"/>
    <property type="evidence" value="ECO:0007669"/>
    <property type="project" value="TreeGrafter"/>
</dbReference>
<evidence type="ECO:0000313" key="4">
    <source>
        <dbReference type="EMBL" id="SCU83781.1"/>
    </source>
</evidence>
<name>A0A1K0IKT1_CUPNE</name>
<accession>A0A1K0IKT1</accession>
<dbReference type="Pfam" id="PF03466">
    <property type="entry name" value="LysR_substrate"/>
    <property type="match status" value="1"/>
</dbReference>
<dbReference type="InterPro" id="IPR005119">
    <property type="entry name" value="LysR_subst-bd"/>
</dbReference>
<feature type="region of interest" description="Disordered" evidence="2">
    <location>
        <begin position="122"/>
        <end position="142"/>
    </location>
</feature>
<dbReference type="AlphaFoldDB" id="A0A1K0IKT1"/>
<reference evidence="4" key="1">
    <citation type="submission" date="2016-09" db="EMBL/GenBank/DDBJ databases">
        <authorList>
            <person name="Capua I."/>
            <person name="De Benedictis P."/>
            <person name="Joannis T."/>
            <person name="Lombin L.H."/>
            <person name="Cattoli G."/>
        </authorList>
    </citation>
    <scope>NUCLEOTIDE SEQUENCE</scope>
    <source>
        <strain evidence="4">B9</strain>
    </source>
</reference>
<sequence>MVMELDDRLVDMGYERYDVAIRITRLGDSALIARRLAVSRRIVCCSPAYAERAGPPASLDDITRHACLSYSNSPPSQVWAFRGPTPQATPKVITPRGLFTANNGPPARRRAGGPWHCGTAPVYRRGRPGAGLPGRDPARRGAARRRRVCGLSAHRLHLAEDPHAGAVPAARDVAAAVGATCRGRHPRSGTGAPVARLSSTRDTPRPQHVNHACCGSSARALAAAARSGTSPA</sequence>
<feature type="domain" description="LysR substrate-binding" evidence="3">
    <location>
        <begin position="8"/>
        <end position="79"/>
    </location>
</feature>
<evidence type="ECO:0000256" key="2">
    <source>
        <dbReference type="SAM" id="MobiDB-lite"/>
    </source>
</evidence>